<evidence type="ECO:0000313" key="2">
    <source>
        <dbReference type="EMBL" id="VFU02056.1"/>
    </source>
</evidence>
<dbReference type="Proteomes" id="UP000332933">
    <property type="component" value="Unassembled WGS sequence"/>
</dbReference>
<dbReference type="EMBL" id="VJMH01007536">
    <property type="protein sequence ID" value="KAF0682420.1"/>
    <property type="molecule type" value="Genomic_DNA"/>
</dbReference>
<evidence type="ECO:0000313" key="3">
    <source>
        <dbReference type="Proteomes" id="UP000332933"/>
    </source>
</evidence>
<gene>
    <name evidence="2" type="primary">Aste57867_25433</name>
    <name evidence="1" type="ORF">As57867_025354</name>
    <name evidence="2" type="ORF">ASTE57867_25433</name>
</gene>
<sequence length="348" mass="39087">MSWESLKTQLEQFIFIVNSTQTKDFHTWNTTALHHAWDWTLFVQQASMRADAETISKIDDAFRYDTLPSWSSSTQFSLSLLHNAPRDFLRALVCSPYLVTHPLRSELFQTIAYLYPQLPPTNEHRVSPSFDLLDDLMTRLQLQRTASVLTRLGATLTDKLTTVSVAGRAFHIPSLSSWKMSASTLSMLALAHGLHRQTLSRLHHDASSWSVCSTQLGGMFNDSHATDDAFCLGKEIVVQAALFEWPDEAARQRLVDLIQQSVTDMPTRMLEISPWLASQLCEVIPSLAIDYVACVVAHSTDAPARPWPKVSLKERLGCLLACQHPQLTAFCEKCIVHGNLLEMLAPQP</sequence>
<evidence type="ECO:0000313" key="1">
    <source>
        <dbReference type="EMBL" id="KAF0682420.1"/>
    </source>
</evidence>
<dbReference type="AlphaFoldDB" id="A0A485LTS5"/>
<accession>A0A485LTS5</accession>
<protein>
    <submittedName>
        <fullName evidence="2">Aste57867_25433 protein</fullName>
    </submittedName>
</protein>
<name>A0A485LTS5_9STRA</name>
<organism evidence="2 3">
    <name type="scientific">Aphanomyces stellatus</name>
    <dbReference type="NCBI Taxonomy" id="120398"/>
    <lineage>
        <taxon>Eukaryota</taxon>
        <taxon>Sar</taxon>
        <taxon>Stramenopiles</taxon>
        <taxon>Oomycota</taxon>
        <taxon>Saprolegniomycetes</taxon>
        <taxon>Saprolegniales</taxon>
        <taxon>Verrucalvaceae</taxon>
        <taxon>Aphanomyces</taxon>
    </lineage>
</organism>
<reference evidence="2 3" key="1">
    <citation type="submission" date="2019-03" db="EMBL/GenBank/DDBJ databases">
        <authorList>
            <person name="Gaulin E."/>
            <person name="Dumas B."/>
        </authorList>
    </citation>
    <scope>NUCLEOTIDE SEQUENCE [LARGE SCALE GENOMIC DNA]</scope>
    <source>
        <strain evidence="2">CBS 568.67</strain>
    </source>
</reference>
<dbReference type="OrthoDB" id="69209at2759"/>
<dbReference type="EMBL" id="CAADRA010007562">
    <property type="protein sequence ID" value="VFU02056.1"/>
    <property type="molecule type" value="Genomic_DNA"/>
</dbReference>
<proteinExistence type="predicted"/>
<keyword evidence="3" id="KW-1185">Reference proteome</keyword>
<reference evidence="1" key="2">
    <citation type="submission" date="2019-06" db="EMBL/GenBank/DDBJ databases">
        <title>Genomics analysis of Aphanomyces spp. identifies a new class of oomycete effector associated with host adaptation.</title>
        <authorList>
            <person name="Gaulin E."/>
        </authorList>
    </citation>
    <scope>NUCLEOTIDE SEQUENCE</scope>
    <source>
        <strain evidence="1">CBS 578.67</strain>
    </source>
</reference>